<organism evidence="2">
    <name type="scientific">Anopheles triannulatus</name>
    <dbReference type="NCBI Taxonomy" id="58253"/>
    <lineage>
        <taxon>Eukaryota</taxon>
        <taxon>Metazoa</taxon>
        <taxon>Ecdysozoa</taxon>
        <taxon>Arthropoda</taxon>
        <taxon>Hexapoda</taxon>
        <taxon>Insecta</taxon>
        <taxon>Pterygota</taxon>
        <taxon>Neoptera</taxon>
        <taxon>Endopterygota</taxon>
        <taxon>Diptera</taxon>
        <taxon>Nematocera</taxon>
        <taxon>Culicoidea</taxon>
        <taxon>Culicidae</taxon>
        <taxon>Anophelinae</taxon>
        <taxon>Anopheles</taxon>
    </lineage>
</organism>
<feature type="signal peptide" evidence="1">
    <location>
        <begin position="1"/>
        <end position="19"/>
    </location>
</feature>
<dbReference type="AlphaFoldDB" id="A0A2M4B7F5"/>
<name>A0A2M4B7F5_9DIPT</name>
<protein>
    <submittedName>
        <fullName evidence="2">Putative secreted protein</fullName>
    </submittedName>
</protein>
<feature type="chain" id="PRO_5014811525" evidence="1">
    <location>
        <begin position="20"/>
        <end position="67"/>
    </location>
</feature>
<reference evidence="2" key="1">
    <citation type="submission" date="2018-01" db="EMBL/GenBank/DDBJ databases">
        <title>An insight into the sialome of Amazonian anophelines.</title>
        <authorList>
            <person name="Ribeiro J.M."/>
            <person name="Scarpassa V."/>
            <person name="Calvo E."/>
        </authorList>
    </citation>
    <scope>NUCLEOTIDE SEQUENCE</scope>
    <source>
        <tissue evidence="2">Salivary glands</tissue>
    </source>
</reference>
<proteinExistence type="predicted"/>
<dbReference type="EMBL" id="GGFK01015599">
    <property type="protein sequence ID" value="MBW48920.1"/>
    <property type="molecule type" value="Transcribed_RNA"/>
</dbReference>
<sequence>MNALSLSLAFSLSFSPLEGSPLVHPLAWRVSFFVLAHQLHLPGPPPPPAMATVSRGVPRFRSLPIVP</sequence>
<evidence type="ECO:0000313" key="2">
    <source>
        <dbReference type="EMBL" id="MBW48920.1"/>
    </source>
</evidence>
<evidence type="ECO:0000256" key="1">
    <source>
        <dbReference type="SAM" id="SignalP"/>
    </source>
</evidence>
<accession>A0A2M4B7F5</accession>
<keyword evidence="1" id="KW-0732">Signal</keyword>